<evidence type="ECO:0000259" key="1">
    <source>
        <dbReference type="Pfam" id="PF01636"/>
    </source>
</evidence>
<dbReference type="Proteomes" id="UP000177583">
    <property type="component" value="Unassembled WGS sequence"/>
</dbReference>
<dbReference type="AlphaFoldDB" id="A0A1F6GSX8"/>
<gene>
    <name evidence="2" type="ORF">A2557_11360</name>
</gene>
<comment type="caution">
    <text evidence="2">The sequence shown here is derived from an EMBL/GenBank/DDBJ whole genome shotgun (WGS) entry which is preliminary data.</text>
</comment>
<dbReference type="InterPro" id="IPR002575">
    <property type="entry name" value="Aminoglycoside_PTrfase"/>
</dbReference>
<name>A0A1F6GSX8_9PROT</name>
<dbReference type="Pfam" id="PF01636">
    <property type="entry name" value="APH"/>
    <property type="match status" value="1"/>
</dbReference>
<accession>A0A1F6GSX8</accession>
<protein>
    <recommendedName>
        <fullName evidence="1">Aminoglycoside phosphotransferase domain-containing protein</fullName>
    </recommendedName>
</protein>
<organism evidence="2 3">
    <name type="scientific">Candidatus Lambdaproteobacteria bacterium RIFOXYD2_FULL_56_26</name>
    <dbReference type="NCBI Taxonomy" id="1817773"/>
    <lineage>
        <taxon>Bacteria</taxon>
        <taxon>Pseudomonadati</taxon>
        <taxon>Pseudomonadota</taxon>
        <taxon>Candidatus Lambdaproteobacteria</taxon>
    </lineage>
</organism>
<dbReference type="EMBL" id="MFNF01000036">
    <property type="protein sequence ID" value="OGH01272.1"/>
    <property type="molecule type" value="Genomic_DNA"/>
</dbReference>
<dbReference type="Gene3D" id="3.30.200.20">
    <property type="entry name" value="Phosphorylase Kinase, domain 1"/>
    <property type="match status" value="1"/>
</dbReference>
<feature type="domain" description="Aminoglycoside phosphotransferase" evidence="1">
    <location>
        <begin position="53"/>
        <end position="244"/>
    </location>
</feature>
<dbReference type="SUPFAM" id="SSF56112">
    <property type="entry name" value="Protein kinase-like (PK-like)"/>
    <property type="match status" value="1"/>
</dbReference>
<evidence type="ECO:0000313" key="3">
    <source>
        <dbReference type="Proteomes" id="UP000177583"/>
    </source>
</evidence>
<proteinExistence type="predicted"/>
<dbReference type="Gene3D" id="3.90.1200.10">
    <property type="match status" value="1"/>
</dbReference>
<reference evidence="2 3" key="1">
    <citation type="journal article" date="2016" name="Nat. Commun.">
        <title>Thousands of microbial genomes shed light on interconnected biogeochemical processes in an aquifer system.</title>
        <authorList>
            <person name="Anantharaman K."/>
            <person name="Brown C.T."/>
            <person name="Hug L.A."/>
            <person name="Sharon I."/>
            <person name="Castelle C.J."/>
            <person name="Probst A.J."/>
            <person name="Thomas B.C."/>
            <person name="Singh A."/>
            <person name="Wilkins M.J."/>
            <person name="Karaoz U."/>
            <person name="Brodie E.L."/>
            <person name="Williams K.H."/>
            <person name="Hubbard S.S."/>
            <person name="Banfield J.F."/>
        </authorList>
    </citation>
    <scope>NUCLEOTIDE SEQUENCE [LARGE SCALE GENOMIC DNA]</scope>
</reference>
<sequence>MNQADPALLALGQEYFGCSPHIANLQGDGSDRVIKRLEAPGQEPVIGVWHLDLEENESFLLVTEAMARLELPVPKVLAVAADRKAYLLEDLGPTTLAQQLTLWDDTGAKAIGAYLQVLGYLPKMQVGLARLLFRHLETRKMDRTQLLGDLDYFEAHFVRLFDHQDRYSKELREELERELIDPVAALPVDRFVYRDFQARNFMWVGEKIYFLDYQSAMLGNKYYDLASMLYASRAGLSDKQRGLLLFHGYQKLAGPDETKEQFAANFYRVLLLRRLRSLGSYGYLGQVKGKPGFLESLLPAINEIQKLLSGPLPQLPLLAGFLGEAG</sequence>
<dbReference type="InterPro" id="IPR011009">
    <property type="entry name" value="Kinase-like_dom_sf"/>
</dbReference>
<evidence type="ECO:0000313" key="2">
    <source>
        <dbReference type="EMBL" id="OGH01272.1"/>
    </source>
</evidence>